<comment type="caution">
    <text evidence="10">The sequence shown here is derived from an EMBL/GenBank/DDBJ whole genome shotgun (WGS) entry which is preliminary data.</text>
</comment>
<keyword evidence="6" id="KW-0411">Iron-sulfur</keyword>
<keyword evidence="11" id="KW-1185">Reference proteome</keyword>
<keyword evidence="1" id="KW-0813">Transport</keyword>
<dbReference type="GO" id="GO:0051537">
    <property type="term" value="F:2 iron, 2 sulfur cluster binding"/>
    <property type="evidence" value="ECO:0007669"/>
    <property type="project" value="UniProtKB-KW"/>
</dbReference>
<keyword evidence="5" id="KW-0408">Iron</keyword>
<protein>
    <recommendedName>
        <fullName evidence="7">Bacterioferritin-associated ferredoxin</fullName>
    </recommendedName>
</protein>
<comment type="similarity">
    <text evidence="8">Belongs to the Bfd family.</text>
</comment>
<dbReference type="InterPro" id="IPR041854">
    <property type="entry name" value="BFD-like_2Fe2S-bd_dom_sf"/>
</dbReference>
<dbReference type="Proteomes" id="UP000616839">
    <property type="component" value="Unassembled WGS sequence"/>
</dbReference>
<sequence>MIVCHCAVVNDRAVVAAVDQGARTLAGICRTTGAGSGCGACIFSLKRLLCEHGNPIAPPVQEVAGAAS</sequence>
<gene>
    <name evidence="10" type="ORF">IE331_14825</name>
</gene>
<dbReference type="PANTHER" id="PTHR37424:SF1">
    <property type="entry name" value="BACTERIOFERRITIN-ASSOCIATED FERREDOXIN"/>
    <property type="match status" value="1"/>
</dbReference>
<dbReference type="InterPro" id="IPR007419">
    <property type="entry name" value="BFD-like_2Fe2S-bd_dom"/>
</dbReference>
<evidence type="ECO:0000256" key="7">
    <source>
        <dbReference type="ARBA" id="ARBA00039386"/>
    </source>
</evidence>
<dbReference type="GO" id="GO:0046872">
    <property type="term" value="F:metal ion binding"/>
    <property type="evidence" value="ECO:0007669"/>
    <property type="project" value="UniProtKB-KW"/>
</dbReference>
<accession>A0A927Q3T9</accession>
<evidence type="ECO:0000313" key="11">
    <source>
        <dbReference type="Proteomes" id="UP000616839"/>
    </source>
</evidence>
<name>A0A927Q3T9_9ACTN</name>
<dbReference type="RefSeq" id="WP_192144230.1">
    <property type="nucleotide sequence ID" value="NZ_JACYXZ010000004.1"/>
</dbReference>
<evidence type="ECO:0000313" key="10">
    <source>
        <dbReference type="EMBL" id="MBD8870901.1"/>
    </source>
</evidence>
<evidence type="ECO:0000256" key="2">
    <source>
        <dbReference type="ARBA" id="ARBA00022714"/>
    </source>
</evidence>
<keyword evidence="4" id="KW-0249">Electron transport</keyword>
<dbReference type="Gene3D" id="1.10.10.1100">
    <property type="entry name" value="BFD-like [2Fe-2S]-binding domain"/>
    <property type="match status" value="1"/>
</dbReference>
<dbReference type="Pfam" id="PF04324">
    <property type="entry name" value="Fer2_BFD"/>
    <property type="match status" value="1"/>
</dbReference>
<evidence type="ECO:0000256" key="1">
    <source>
        <dbReference type="ARBA" id="ARBA00022448"/>
    </source>
</evidence>
<reference evidence="10" key="1">
    <citation type="submission" date="2020-09" db="EMBL/GenBank/DDBJ databases">
        <title>Nocardioides sp. strain MJB4 16S ribosomal RNA gene Genome sequencing and assembly.</title>
        <authorList>
            <person name="Kim I."/>
        </authorList>
    </citation>
    <scope>NUCLEOTIDE SEQUENCE</scope>
    <source>
        <strain evidence="10">MJB4</strain>
    </source>
</reference>
<evidence type="ECO:0000256" key="4">
    <source>
        <dbReference type="ARBA" id="ARBA00022982"/>
    </source>
</evidence>
<evidence type="ECO:0000259" key="9">
    <source>
        <dbReference type="Pfam" id="PF04324"/>
    </source>
</evidence>
<dbReference type="PANTHER" id="PTHR37424">
    <property type="entry name" value="BACTERIOFERRITIN-ASSOCIATED FERREDOXIN"/>
    <property type="match status" value="1"/>
</dbReference>
<feature type="domain" description="BFD-like [2Fe-2S]-binding" evidence="9">
    <location>
        <begin position="2"/>
        <end position="49"/>
    </location>
</feature>
<evidence type="ECO:0000256" key="3">
    <source>
        <dbReference type="ARBA" id="ARBA00022723"/>
    </source>
</evidence>
<dbReference type="InterPro" id="IPR052371">
    <property type="entry name" value="BFD-associated_ferredoxin"/>
</dbReference>
<keyword evidence="3" id="KW-0479">Metal-binding</keyword>
<evidence type="ECO:0000256" key="6">
    <source>
        <dbReference type="ARBA" id="ARBA00023014"/>
    </source>
</evidence>
<evidence type="ECO:0000256" key="5">
    <source>
        <dbReference type="ARBA" id="ARBA00023004"/>
    </source>
</evidence>
<proteinExistence type="inferred from homology"/>
<dbReference type="EMBL" id="JACYXZ010000004">
    <property type="protein sequence ID" value="MBD8870901.1"/>
    <property type="molecule type" value="Genomic_DNA"/>
</dbReference>
<evidence type="ECO:0000256" key="8">
    <source>
        <dbReference type="ARBA" id="ARBA00046332"/>
    </source>
</evidence>
<keyword evidence="2" id="KW-0001">2Fe-2S</keyword>
<dbReference type="AlphaFoldDB" id="A0A927Q3T9"/>
<organism evidence="10 11">
    <name type="scientific">Nocardioides donggukensis</name>
    <dbReference type="NCBI Taxonomy" id="2774019"/>
    <lineage>
        <taxon>Bacteria</taxon>
        <taxon>Bacillati</taxon>
        <taxon>Actinomycetota</taxon>
        <taxon>Actinomycetes</taxon>
        <taxon>Propionibacteriales</taxon>
        <taxon>Nocardioidaceae</taxon>
        <taxon>Nocardioides</taxon>
    </lineage>
</organism>